<dbReference type="Proteomes" id="UP000054928">
    <property type="component" value="Unassembled WGS sequence"/>
</dbReference>
<evidence type="ECO:0000313" key="2">
    <source>
        <dbReference type="EMBL" id="CEG37911.1"/>
    </source>
</evidence>
<dbReference type="AlphaFoldDB" id="A0A0P1ABH8"/>
<proteinExistence type="predicted"/>
<feature type="region of interest" description="Disordered" evidence="1">
    <location>
        <begin position="1"/>
        <end position="32"/>
    </location>
</feature>
<accession>A0A0P1ABH8</accession>
<organism evidence="2 3">
    <name type="scientific">Plasmopara halstedii</name>
    <name type="common">Downy mildew of sunflower</name>
    <dbReference type="NCBI Taxonomy" id="4781"/>
    <lineage>
        <taxon>Eukaryota</taxon>
        <taxon>Sar</taxon>
        <taxon>Stramenopiles</taxon>
        <taxon>Oomycota</taxon>
        <taxon>Peronosporomycetes</taxon>
        <taxon>Peronosporales</taxon>
        <taxon>Peronosporaceae</taxon>
        <taxon>Plasmopara</taxon>
    </lineage>
</organism>
<dbReference type="OrthoDB" id="129314at2759"/>
<evidence type="ECO:0008006" key="4">
    <source>
        <dbReference type="Google" id="ProtNLM"/>
    </source>
</evidence>
<sequence length="184" mass="21038">MNAPSNADASRPSTEATADTAATAAQATQASDPDAMSMQQLFVYITQQQQAAQAQMHAQLQAQMKQANARFEYLMAARGDQKKKDPPMYEGKYGEDIELWIFATEQYYASRRELMEADSSDFVTMISSNLGKLALNWHRALIAECERATIHPTCSLFKQQLRARFRPKDFENDLRERMFRLKQR</sequence>
<evidence type="ECO:0000313" key="3">
    <source>
        <dbReference type="Proteomes" id="UP000054928"/>
    </source>
</evidence>
<reference evidence="3" key="1">
    <citation type="submission" date="2014-09" db="EMBL/GenBank/DDBJ databases">
        <authorList>
            <person name="Sharma Rahul"/>
            <person name="Thines Marco"/>
        </authorList>
    </citation>
    <scope>NUCLEOTIDE SEQUENCE [LARGE SCALE GENOMIC DNA]</scope>
</reference>
<dbReference type="RefSeq" id="XP_024574280.1">
    <property type="nucleotide sequence ID" value="XM_024723288.1"/>
</dbReference>
<protein>
    <recommendedName>
        <fullName evidence="4">Retrotransposon gag domain-containing protein</fullName>
    </recommendedName>
</protein>
<name>A0A0P1ABH8_PLAHL</name>
<dbReference type="EMBL" id="CCYD01000291">
    <property type="protein sequence ID" value="CEG37911.1"/>
    <property type="molecule type" value="Genomic_DNA"/>
</dbReference>
<dbReference type="GeneID" id="36401013"/>
<keyword evidence="3" id="KW-1185">Reference proteome</keyword>
<feature type="compositionally biased region" description="Low complexity" evidence="1">
    <location>
        <begin position="12"/>
        <end position="32"/>
    </location>
</feature>
<evidence type="ECO:0000256" key="1">
    <source>
        <dbReference type="SAM" id="MobiDB-lite"/>
    </source>
</evidence>